<dbReference type="GO" id="GO:0003700">
    <property type="term" value="F:DNA-binding transcription factor activity"/>
    <property type="evidence" value="ECO:0007669"/>
    <property type="project" value="TreeGrafter"/>
</dbReference>
<dbReference type="PRINTS" id="PR00455">
    <property type="entry name" value="HTHTETR"/>
</dbReference>
<dbReference type="AlphaFoldDB" id="A0A1I2JNX4"/>
<feature type="domain" description="HTH tetR-type" evidence="4">
    <location>
        <begin position="43"/>
        <end position="103"/>
    </location>
</feature>
<feature type="region of interest" description="Disordered" evidence="3">
    <location>
        <begin position="1"/>
        <end position="42"/>
    </location>
</feature>
<proteinExistence type="predicted"/>
<dbReference type="Proteomes" id="UP000181942">
    <property type="component" value="Unassembled WGS sequence"/>
</dbReference>
<dbReference type="PROSITE" id="PS50977">
    <property type="entry name" value="HTH_TETR_2"/>
    <property type="match status" value="1"/>
</dbReference>
<dbReference type="InterPro" id="IPR009057">
    <property type="entry name" value="Homeodomain-like_sf"/>
</dbReference>
<feature type="compositionally biased region" description="Basic and acidic residues" evidence="3">
    <location>
        <begin position="1"/>
        <end position="21"/>
    </location>
</feature>
<dbReference type="InterPro" id="IPR041674">
    <property type="entry name" value="TetR_C_22"/>
</dbReference>
<evidence type="ECO:0000256" key="1">
    <source>
        <dbReference type="ARBA" id="ARBA00023125"/>
    </source>
</evidence>
<protein>
    <submittedName>
        <fullName evidence="5">Transcriptional regulator, TetR family</fullName>
    </submittedName>
</protein>
<evidence type="ECO:0000259" key="4">
    <source>
        <dbReference type="PROSITE" id="PS50977"/>
    </source>
</evidence>
<sequence>MPDKPETQRTADAQTVDRHTVDAQTADARTADERPRRRQARGERRIAQLLEAAASVFCTTGYTAASTNAIAREAGVSPGTLYQFFPNKEAIAIELGDRLMHEMRDTYGEALAPVDPTTPLEEAVGAAVDRFIAFNCDHPVFFALMHGPDIPGRIAEEHDALHATLVSRIEGLLSSLMSDAPATEVTRVAHVCLGIYKAGLELVLSNQGAEREAYIRELKDVLLRYLEPLIRDRALTPADLTADPAEFTAPTP</sequence>
<dbReference type="GO" id="GO:0000976">
    <property type="term" value="F:transcription cis-regulatory region binding"/>
    <property type="evidence" value="ECO:0007669"/>
    <property type="project" value="TreeGrafter"/>
</dbReference>
<evidence type="ECO:0000313" key="6">
    <source>
        <dbReference type="Proteomes" id="UP000181942"/>
    </source>
</evidence>
<dbReference type="PANTHER" id="PTHR30055">
    <property type="entry name" value="HTH-TYPE TRANSCRIPTIONAL REGULATOR RUTR"/>
    <property type="match status" value="1"/>
</dbReference>
<dbReference type="PROSITE" id="PS01081">
    <property type="entry name" value="HTH_TETR_1"/>
    <property type="match status" value="1"/>
</dbReference>
<evidence type="ECO:0000256" key="3">
    <source>
        <dbReference type="SAM" id="MobiDB-lite"/>
    </source>
</evidence>
<reference evidence="5 6" key="1">
    <citation type="submission" date="2016-10" db="EMBL/GenBank/DDBJ databases">
        <authorList>
            <person name="de Groot N.N."/>
        </authorList>
    </citation>
    <scope>NUCLEOTIDE SEQUENCE [LARGE SCALE GENOMIC DNA]</scope>
    <source>
        <strain evidence="5 6">OK461</strain>
    </source>
</reference>
<dbReference type="EMBL" id="FONR01000008">
    <property type="protein sequence ID" value="SFF56274.1"/>
    <property type="molecule type" value="Genomic_DNA"/>
</dbReference>
<name>A0A1I2JNX4_9ACTN</name>
<dbReference type="InterPro" id="IPR023772">
    <property type="entry name" value="DNA-bd_HTH_TetR-type_CS"/>
</dbReference>
<dbReference type="InterPro" id="IPR001647">
    <property type="entry name" value="HTH_TetR"/>
</dbReference>
<keyword evidence="1 2" id="KW-0238">DNA-binding</keyword>
<dbReference type="Pfam" id="PF17928">
    <property type="entry name" value="TetR_C_22"/>
    <property type="match status" value="1"/>
</dbReference>
<dbReference type="Gene3D" id="1.10.357.10">
    <property type="entry name" value="Tetracycline Repressor, domain 2"/>
    <property type="match status" value="1"/>
</dbReference>
<accession>A0A1I2JNX4</accession>
<organism evidence="5 6">
    <name type="scientific">Streptomyces mirabilis</name>
    <dbReference type="NCBI Taxonomy" id="68239"/>
    <lineage>
        <taxon>Bacteria</taxon>
        <taxon>Bacillati</taxon>
        <taxon>Actinomycetota</taxon>
        <taxon>Actinomycetes</taxon>
        <taxon>Kitasatosporales</taxon>
        <taxon>Streptomycetaceae</taxon>
        <taxon>Streptomyces</taxon>
    </lineage>
</organism>
<dbReference type="OrthoDB" id="5242390at2"/>
<dbReference type="PANTHER" id="PTHR30055:SF201">
    <property type="entry name" value="TRANSCRIPTIONAL REGULATORY PROTEIN"/>
    <property type="match status" value="1"/>
</dbReference>
<dbReference type="SUPFAM" id="SSF46689">
    <property type="entry name" value="Homeodomain-like"/>
    <property type="match status" value="1"/>
</dbReference>
<feature type="DNA-binding region" description="H-T-H motif" evidence="2">
    <location>
        <begin position="66"/>
        <end position="85"/>
    </location>
</feature>
<dbReference type="Pfam" id="PF00440">
    <property type="entry name" value="TetR_N"/>
    <property type="match status" value="1"/>
</dbReference>
<evidence type="ECO:0000256" key="2">
    <source>
        <dbReference type="PROSITE-ProRule" id="PRU00335"/>
    </source>
</evidence>
<feature type="compositionally biased region" description="Basic and acidic residues" evidence="3">
    <location>
        <begin position="29"/>
        <end position="42"/>
    </location>
</feature>
<evidence type="ECO:0000313" key="5">
    <source>
        <dbReference type="EMBL" id="SFF56274.1"/>
    </source>
</evidence>
<gene>
    <name evidence="5" type="ORF">SAMN02787118_108341</name>
</gene>
<dbReference type="InterPro" id="IPR050109">
    <property type="entry name" value="HTH-type_TetR-like_transc_reg"/>
</dbReference>